<dbReference type="GO" id="GO:0008168">
    <property type="term" value="F:methyltransferase activity"/>
    <property type="evidence" value="ECO:0007669"/>
    <property type="project" value="UniProtKB-ARBA"/>
</dbReference>
<feature type="domain" description="Methyltransferase" evidence="1">
    <location>
        <begin position="41"/>
        <end position="151"/>
    </location>
</feature>
<organism evidence="2 3">
    <name type="scientific">Kitasatospora cheerisanensis KCTC 2395</name>
    <dbReference type="NCBI Taxonomy" id="1348663"/>
    <lineage>
        <taxon>Bacteria</taxon>
        <taxon>Bacillati</taxon>
        <taxon>Actinomycetota</taxon>
        <taxon>Actinomycetes</taxon>
        <taxon>Kitasatosporales</taxon>
        <taxon>Streptomycetaceae</taxon>
        <taxon>Kitasatospora</taxon>
    </lineage>
</organism>
<dbReference type="GO" id="GO:0017000">
    <property type="term" value="P:antibiotic biosynthetic process"/>
    <property type="evidence" value="ECO:0007669"/>
    <property type="project" value="UniProtKB-ARBA"/>
</dbReference>
<reference evidence="2 3" key="1">
    <citation type="submission" date="2014-05" db="EMBL/GenBank/DDBJ databases">
        <title>Draft Genome Sequence of Kitasatospora cheerisanensis KCTC 2395.</title>
        <authorList>
            <person name="Nam D.H."/>
        </authorList>
    </citation>
    <scope>NUCLEOTIDE SEQUENCE [LARGE SCALE GENOMIC DNA]</scope>
    <source>
        <strain evidence="2 3">KCTC 2395</strain>
    </source>
</reference>
<dbReference type="eggNOG" id="COG2226">
    <property type="taxonomic scope" value="Bacteria"/>
</dbReference>
<sequence length="258" mass="27652">MTSSVFETVPPDPIAYLDRLAVSELGLDYKATMLRALAAERGQTVVDLGCGPATDLVALAELVGPEGTVYGVDHDREAVDAATDRTAHLIQVAIRLADVHDLPMADASCDRARTDRVLQHVADPALALREARRVLRPGGLLVLGEPDWGTLTVDHPDPALTAAYTRYVTDHAVRNARIGSQLPRLAAEAGLEVVDVHPLTPVFREVGTADRVLGLQRVTRRAVAAGYLSPADSDRWLAHLADGPFLATVTFHVVTARA</sequence>
<keyword evidence="2" id="KW-0830">Ubiquinone</keyword>
<dbReference type="PANTHER" id="PTHR43861">
    <property type="entry name" value="TRANS-ACONITATE 2-METHYLTRANSFERASE-RELATED"/>
    <property type="match status" value="1"/>
</dbReference>
<dbReference type="EMBL" id="JNBY01000007">
    <property type="protein sequence ID" value="KDN88044.1"/>
    <property type="molecule type" value="Genomic_DNA"/>
</dbReference>
<evidence type="ECO:0000313" key="2">
    <source>
        <dbReference type="EMBL" id="KDN88044.1"/>
    </source>
</evidence>
<dbReference type="OrthoDB" id="3636702at2"/>
<dbReference type="Proteomes" id="UP000027178">
    <property type="component" value="Unassembled WGS sequence"/>
</dbReference>
<dbReference type="InterPro" id="IPR025714">
    <property type="entry name" value="Methyltranfer_dom"/>
</dbReference>
<dbReference type="RefSeq" id="WP_035858031.1">
    <property type="nucleotide sequence ID" value="NZ_KK853997.1"/>
</dbReference>
<dbReference type="InterPro" id="IPR029063">
    <property type="entry name" value="SAM-dependent_MTases_sf"/>
</dbReference>
<dbReference type="Pfam" id="PF13847">
    <property type="entry name" value="Methyltransf_31"/>
    <property type="match status" value="1"/>
</dbReference>
<accession>A0A066Z729</accession>
<keyword evidence="3" id="KW-1185">Reference proteome</keyword>
<dbReference type="PANTHER" id="PTHR43861:SF1">
    <property type="entry name" value="TRANS-ACONITATE 2-METHYLTRANSFERASE"/>
    <property type="match status" value="1"/>
</dbReference>
<evidence type="ECO:0000313" key="3">
    <source>
        <dbReference type="Proteomes" id="UP000027178"/>
    </source>
</evidence>
<gene>
    <name evidence="2" type="ORF">KCH_01210</name>
</gene>
<dbReference type="PATRIC" id="fig|1348663.4.peg.101"/>
<evidence type="ECO:0000259" key="1">
    <source>
        <dbReference type="Pfam" id="PF13847"/>
    </source>
</evidence>
<dbReference type="Gene3D" id="3.40.50.150">
    <property type="entry name" value="Vaccinia Virus protein VP39"/>
    <property type="match status" value="1"/>
</dbReference>
<dbReference type="AlphaFoldDB" id="A0A066Z729"/>
<name>A0A066Z729_9ACTN</name>
<comment type="caution">
    <text evidence="2">The sequence shown here is derived from an EMBL/GenBank/DDBJ whole genome shotgun (WGS) entry which is preliminary data.</text>
</comment>
<proteinExistence type="predicted"/>
<dbReference type="HOGENOM" id="CLU_062440_3_1_11"/>
<protein>
    <submittedName>
        <fullName evidence="2">Ubiquinone biosynthesis protein UbiE</fullName>
    </submittedName>
</protein>
<dbReference type="SUPFAM" id="SSF53335">
    <property type="entry name" value="S-adenosyl-L-methionine-dependent methyltransferases"/>
    <property type="match status" value="1"/>
</dbReference>
<dbReference type="CDD" id="cd02440">
    <property type="entry name" value="AdoMet_MTases"/>
    <property type="match status" value="1"/>
</dbReference>